<sequence>MLGGFFLTKKLIPSVLGITGIFGGGGYGISKLLSSSGFIERYEILSGPSVTLEDGRRLERSPEIELEEKVVAEFVYRNEQGGEIICEQWISSGHEGRANKSKVEKEKCQSSISTALGEVNLERPIKWLWSEEQYLANILKNNFVSSSGEESSDIKQALPEKENQWTFGNEWLCTNLFDSQRKDVISCEKIGKDSLRERGFKVSD</sequence>
<protein>
    <submittedName>
        <fullName evidence="1">Uncharacterized protein</fullName>
    </submittedName>
</protein>
<dbReference type="STRING" id="768700.MSU_0210"/>
<accession>F0QQI4</accession>
<dbReference type="KEGG" id="mss:MSU_0210"/>
<dbReference type="RefSeq" id="WP_013609702.1">
    <property type="nucleotide sequence ID" value="NC_015155.1"/>
</dbReference>
<evidence type="ECO:0000313" key="1">
    <source>
        <dbReference type="EMBL" id="ADX97754.1"/>
    </source>
</evidence>
<dbReference type="HOGENOM" id="CLU_1370889_0_0_14"/>
<proteinExistence type="predicted"/>
<name>F0QQI4_MYCSL</name>
<gene>
    <name evidence="1" type="ordered locus">MSU_0210</name>
</gene>
<dbReference type="EMBL" id="CP002525">
    <property type="protein sequence ID" value="ADX97754.1"/>
    <property type="molecule type" value="Genomic_DNA"/>
</dbReference>
<evidence type="ECO:0000313" key="2">
    <source>
        <dbReference type="Proteomes" id="UP000007484"/>
    </source>
</evidence>
<keyword evidence="2" id="KW-1185">Reference proteome</keyword>
<dbReference type="Proteomes" id="UP000007484">
    <property type="component" value="Chromosome"/>
</dbReference>
<dbReference type="AlphaFoldDB" id="F0QQI4"/>
<organism evidence="1 2">
    <name type="scientific">Mycoplasma suis (strain Illinois)</name>
    <dbReference type="NCBI Taxonomy" id="768700"/>
    <lineage>
        <taxon>Bacteria</taxon>
        <taxon>Bacillati</taxon>
        <taxon>Mycoplasmatota</taxon>
        <taxon>Mollicutes</taxon>
        <taxon>Mycoplasmataceae</taxon>
        <taxon>Mycoplasma</taxon>
    </lineage>
</organism>
<reference evidence="1 2" key="1">
    <citation type="journal article" date="2011" name="J. Bacteriol.">
        <title>Complete genome sequences of two hemotropic Mycoplasmas, Mycoplasma haemofelis strain Ohio2 and Mycoplasma suis strain Illinois.</title>
        <authorList>
            <person name="Messick J.B."/>
            <person name="Santos A.P."/>
            <person name="Guimaraes A.M."/>
        </authorList>
    </citation>
    <scope>NUCLEOTIDE SEQUENCE [LARGE SCALE GENOMIC DNA]</scope>
    <source>
        <strain evidence="1 2">Illinois</strain>
    </source>
</reference>